<comment type="caution">
    <text evidence="1">The sequence shown here is derived from an EMBL/GenBank/DDBJ whole genome shotgun (WGS) entry which is preliminary data.</text>
</comment>
<evidence type="ECO:0000313" key="2">
    <source>
        <dbReference type="Proteomes" id="UP000736583"/>
    </source>
</evidence>
<proteinExistence type="predicted"/>
<gene>
    <name evidence="1" type="ORF">KQI89_09235</name>
</gene>
<dbReference type="Proteomes" id="UP000736583">
    <property type="component" value="Unassembled WGS sequence"/>
</dbReference>
<dbReference type="EMBL" id="JAHLQL010000002">
    <property type="protein sequence ID" value="MBU5591950.1"/>
    <property type="molecule type" value="Genomic_DNA"/>
</dbReference>
<reference evidence="1 2" key="1">
    <citation type="submission" date="2021-06" db="EMBL/GenBank/DDBJ databases">
        <authorList>
            <person name="Sun Q."/>
            <person name="Li D."/>
        </authorList>
    </citation>
    <scope>NUCLEOTIDE SEQUENCE [LARGE SCALE GENOMIC DNA]</scope>
    <source>
        <strain evidence="1 2">MSJ-4</strain>
    </source>
</reference>
<accession>A0ABS6F226</accession>
<protein>
    <submittedName>
        <fullName evidence="1">YkgJ family cysteine cluster protein</fullName>
    </submittedName>
</protein>
<name>A0ABS6F226_9CLOT</name>
<organism evidence="1 2">
    <name type="scientific">Clostridium simiarum</name>
    <dbReference type="NCBI Taxonomy" id="2841506"/>
    <lineage>
        <taxon>Bacteria</taxon>
        <taxon>Bacillati</taxon>
        <taxon>Bacillota</taxon>
        <taxon>Clostridia</taxon>
        <taxon>Eubacteriales</taxon>
        <taxon>Clostridiaceae</taxon>
        <taxon>Clostridium</taxon>
    </lineage>
</organism>
<evidence type="ECO:0000313" key="1">
    <source>
        <dbReference type="EMBL" id="MBU5591950.1"/>
    </source>
</evidence>
<sequence length="283" mass="32809">MSNVLIKEKKIKLKDENLCLCGSGIFYEECCKSKKQEYYTLGKNYEDRDIIFNHTYNMEVYDEITDYAMSNIFNLEGQAVLSISKSLGILNNLYNKVNKGIEQFAEFAPCRKGCSSCCSLYVDCTAIEAENIRRYVVENKNNKEINLYKEKLNTMKETMETTSRPYELDKKDLDKLYYKYASKKTSCMFLNAEGGCGVYEVRPLSCRKFIVFSSEEKCRNSISEVVSPNLAPANIGRLSIDHLSMVTGRYKNLIYINQGEKNPIKRPLIEWFKDDFEDINREI</sequence>
<dbReference type="Pfam" id="PF03692">
    <property type="entry name" value="CxxCxxCC"/>
    <property type="match status" value="1"/>
</dbReference>
<dbReference type="InterPro" id="IPR005358">
    <property type="entry name" value="Puta_zinc/iron-chelating_dom"/>
</dbReference>
<keyword evidence="2" id="KW-1185">Reference proteome</keyword>